<dbReference type="AlphaFoldDB" id="A0A9P4NSR4"/>
<dbReference type="EMBL" id="MU007031">
    <property type="protein sequence ID" value="KAF2431485.1"/>
    <property type="molecule type" value="Genomic_DNA"/>
</dbReference>
<keyword evidence="4" id="KW-1185">Reference proteome</keyword>
<dbReference type="PANTHER" id="PTHR24320:SF272">
    <property type="entry name" value="NAD(P)-BINDING ROSSMANN-FOLD SUPERFAMILY PROTEIN"/>
    <property type="match status" value="1"/>
</dbReference>
<name>A0A9P4NSR4_9PEZI</name>
<dbReference type="Gene3D" id="3.40.50.720">
    <property type="entry name" value="NAD(P)-binding Rossmann-like Domain"/>
    <property type="match status" value="1"/>
</dbReference>
<gene>
    <name evidence="3" type="ORF">EJ08DRAFT_648754</name>
</gene>
<dbReference type="OrthoDB" id="191139at2759"/>
<keyword evidence="2" id="KW-0560">Oxidoreductase</keyword>
<dbReference type="PANTHER" id="PTHR24320">
    <property type="entry name" value="RETINOL DEHYDROGENASE"/>
    <property type="match status" value="1"/>
</dbReference>
<evidence type="ECO:0000313" key="3">
    <source>
        <dbReference type="EMBL" id="KAF2431485.1"/>
    </source>
</evidence>
<dbReference type="SUPFAM" id="SSF51735">
    <property type="entry name" value="NAD(P)-binding Rossmann-fold domains"/>
    <property type="match status" value="1"/>
</dbReference>
<dbReference type="InterPro" id="IPR036291">
    <property type="entry name" value="NAD(P)-bd_dom_sf"/>
</dbReference>
<dbReference type="Proteomes" id="UP000800235">
    <property type="component" value="Unassembled WGS sequence"/>
</dbReference>
<dbReference type="GO" id="GO:0016491">
    <property type="term" value="F:oxidoreductase activity"/>
    <property type="evidence" value="ECO:0007669"/>
    <property type="project" value="UniProtKB-KW"/>
</dbReference>
<accession>A0A9P4NSR4</accession>
<reference evidence="3" key="1">
    <citation type="journal article" date="2020" name="Stud. Mycol.">
        <title>101 Dothideomycetes genomes: a test case for predicting lifestyles and emergence of pathogens.</title>
        <authorList>
            <person name="Haridas S."/>
            <person name="Albert R."/>
            <person name="Binder M."/>
            <person name="Bloem J."/>
            <person name="Labutti K."/>
            <person name="Salamov A."/>
            <person name="Andreopoulos B."/>
            <person name="Baker S."/>
            <person name="Barry K."/>
            <person name="Bills G."/>
            <person name="Bluhm B."/>
            <person name="Cannon C."/>
            <person name="Castanera R."/>
            <person name="Culley D."/>
            <person name="Daum C."/>
            <person name="Ezra D."/>
            <person name="Gonzalez J."/>
            <person name="Henrissat B."/>
            <person name="Kuo A."/>
            <person name="Liang C."/>
            <person name="Lipzen A."/>
            <person name="Lutzoni F."/>
            <person name="Magnuson J."/>
            <person name="Mondo S."/>
            <person name="Nolan M."/>
            <person name="Ohm R."/>
            <person name="Pangilinan J."/>
            <person name="Park H.-J."/>
            <person name="Ramirez L."/>
            <person name="Alfaro M."/>
            <person name="Sun H."/>
            <person name="Tritt A."/>
            <person name="Yoshinaga Y."/>
            <person name="Zwiers L.-H."/>
            <person name="Turgeon B."/>
            <person name="Goodwin S."/>
            <person name="Spatafora J."/>
            <person name="Crous P."/>
            <person name="Grigoriev I."/>
        </authorList>
    </citation>
    <scope>NUCLEOTIDE SEQUENCE</scope>
    <source>
        <strain evidence="3">CBS 130266</strain>
    </source>
</reference>
<proteinExistence type="inferred from homology"/>
<sequence>MATPYGKTKDGFEQQFGTNHLGHFLFFQLLKPTLLKSASADFPSRVVSLSSVGHRSGEVRLDDFNFTEKDSYSPWAGYGQAKTANIYLANEIERRYGPQNLHATSLHPGGISTGLQVHSPEVGQMMEKPEVVKMMKSPSQGASTSVYAALSEEWKHKGGKYLSNCVEMPPADPNVDMLSGDEGYAAWAYDEEKAKKLWEKSLELVGIEGEK</sequence>
<organism evidence="3 4">
    <name type="scientific">Tothia fuscella</name>
    <dbReference type="NCBI Taxonomy" id="1048955"/>
    <lineage>
        <taxon>Eukaryota</taxon>
        <taxon>Fungi</taxon>
        <taxon>Dikarya</taxon>
        <taxon>Ascomycota</taxon>
        <taxon>Pezizomycotina</taxon>
        <taxon>Dothideomycetes</taxon>
        <taxon>Pleosporomycetidae</taxon>
        <taxon>Venturiales</taxon>
        <taxon>Cylindrosympodiaceae</taxon>
        <taxon>Tothia</taxon>
    </lineage>
</organism>
<comment type="caution">
    <text evidence="3">The sequence shown here is derived from an EMBL/GenBank/DDBJ whole genome shotgun (WGS) entry which is preliminary data.</text>
</comment>
<evidence type="ECO:0000313" key="4">
    <source>
        <dbReference type="Proteomes" id="UP000800235"/>
    </source>
</evidence>
<evidence type="ECO:0000256" key="1">
    <source>
        <dbReference type="ARBA" id="ARBA00006484"/>
    </source>
</evidence>
<evidence type="ECO:0000256" key="2">
    <source>
        <dbReference type="ARBA" id="ARBA00023002"/>
    </source>
</evidence>
<protein>
    <submittedName>
        <fullName evidence="3">NAD(P)-binding protein</fullName>
    </submittedName>
</protein>
<comment type="similarity">
    <text evidence="1">Belongs to the short-chain dehydrogenases/reductases (SDR) family.</text>
</comment>